<dbReference type="Proteomes" id="UP000823771">
    <property type="component" value="Unassembled WGS sequence"/>
</dbReference>
<name>A0A9D9IUQ0_9BACT</name>
<proteinExistence type="inferred from homology"/>
<evidence type="ECO:0000256" key="3">
    <source>
        <dbReference type="ARBA" id="ARBA00022452"/>
    </source>
</evidence>
<keyword evidence="12" id="KW-0675">Receptor</keyword>
<dbReference type="PROSITE" id="PS52016">
    <property type="entry name" value="TONB_DEPENDENT_REC_3"/>
    <property type="match status" value="1"/>
</dbReference>
<evidence type="ECO:0000256" key="4">
    <source>
        <dbReference type="ARBA" id="ARBA00022692"/>
    </source>
</evidence>
<dbReference type="EMBL" id="JADILZ010000054">
    <property type="protein sequence ID" value="MBO8478465.1"/>
    <property type="molecule type" value="Genomic_DNA"/>
</dbReference>
<evidence type="ECO:0000256" key="8">
    <source>
        <dbReference type="PROSITE-ProRule" id="PRU01360"/>
    </source>
</evidence>
<dbReference type="InterPro" id="IPR000531">
    <property type="entry name" value="Beta-barrel_TonB"/>
</dbReference>
<evidence type="ECO:0000313" key="13">
    <source>
        <dbReference type="Proteomes" id="UP000823771"/>
    </source>
</evidence>
<dbReference type="InterPro" id="IPR023996">
    <property type="entry name" value="TonB-dep_OMP_SusC/RagA"/>
</dbReference>
<gene>
    <name evidence="12" type="ORF">IAB80_06235</name>
</gene>
<dbReference type="Gene3D" id="2.60.40.1120">
    <property type="entry name" value="Carboxypeptidase-like, regulatory domain"/>
    <property type="match status" value="1"/>
</dbReference>
<keyword evidence="3 8" id="KW-1134">Transmembrane beta strand</keyword>
<dbReference type="NCBIfam" id="TIGR04057">
    <property type="entry name" value="SusC_RagA_signa"/>
    <property type="match status" value="1"/>
</dbReference>
<dbReference type="Gene3D" id="2.170.130.10">
    <property type="entry name" value="TonB-dependent receptor, plug domain"/>
    <property type="match status" value="1"/>
</dbReference>
<comment type="caution">
    <text evidence="12">The sequence shown here is derived from an EMBL/GenBank/DDBJ whole genome shotgun (WGS) entry which is preliminary data.</text>
</comment>
<evidence type="ECO:0000256" key="1">
    <source>
        <dbReference type="ARBA" id="ARBA00004571"/>
    </source>
</evidence>
<dbReference type="InterPro" id="IPR012910">
    <property type="entry name" value="Plug_dom"/>
</dbReference>
<dbReference type="SUPFAM" id="SSF49464">
    <property type="entry name" value="Carboxypeptidase regulatory domain-like"/>
    <property type="match status" value="1"/>
</dbReference>
<dbReference type="Gene3D" id="2.40.170.20">
    <property type="entry name" value="TonB-dependent receptor, beta-barrel domain"/>
    <property type="match status" value="1"/>
</dbReference>
<comment type="similarity">
    <text evidence="8 9">Belongs to the TonB-dependent receptor family.</text>
</comment>
<sequence>MALCLAGTVTGGGIALASPSSYQQTDECTGSVKDPSGNPIIGAAVQIKGTLKGVSTDMDGKFSLSDVNDGDILVFQCIGYKTVEAAWTGGAMDIVMEEDTQALDEVVVVGYGVQKKVNVSGSVYSVKMDDILGDRPQPSVSAALQGAVPGLYISTSSNTPGQTGKSIQIRGTATFSGSNNSTSGISPLILIDNVPGDIDALNPDDIESVTVLKDASSSAIYGARAAAGVVLITTKRPQKAEKVSINYSNNFGFINPTNLPKQVDATTYLGIYQEAFNTDSYVAAGQSIPDWLNYLDLYKNDRSALGSLGTLYDNGIFVPNGDNTRYYLSERDIYERMMETGFSQTHNISVSGATDRIRFRVSGNGYFENGPLALDKDKYKRMSFSGSVSADVTKWFTQEVNFLYTRQDRRYLNDETGYLYSNRLMNFLPDGQDPDGIDIRTPRNIIENSNTRHTNIDTPRFMFRSVVKPVKGLEAVFEYTYQKQTTNFNYYSGKWTSVDIQQTTATTPAGNDYYVARNFYDARNSFNLYATYKIDVAEDHHFSLMAGYSQEDYDYAYYNTNAEEQALVDIPSMGNAQGIITTTDDYAQYAIRSGFFRFNYDYKEKYILEVSGRYDGSSKFPKASRFAFFPSFSVAWNVANEGFAKNLGWLNELKPRFSYGSIGNQNTAGYYDYISTMALNTQATVWLDGGNDGYVTSIGMPGLVSANFTWETITTTNAAVDFAFFNNRLTGTFEWYQRDTKDILSESVDLPSVIGAEAPNQNVGALRTRGWELSLQWRGKIGSKVDYNVGVNLWDYKSTITSLNFNTTKNLDYLYEGKTVGEIWGYEYDGFYTVDDFVESTVGGDWVLKDGVPSLSGYSPRPGDYKFKNLVDNQYGDNDVNNINSGQNTADEPGDRKVIGNTTPRYQYGINLGISYAGFSLNVMLQGVGKRDYMYTGPYLYTFNNGDAQWYPVYEGTLDYWTPVSTDPSSPDYMVSANPGATLPRIYGNLGNAGSNRRNNDHMLSSAAYMRIKNLTLSYTFPHRWLSKIQVSNLRLFLSMENLATFSSLPKGLDPETLAWSYPMYRTMSFGLNLSF</sequence>
<organism evidence="12 13">
    <name type="scientific">Candidatus Cryptobacteroides excrementipullorum</name>
    <dbReference type="NCBI Taxonomy" id="2840761"/>
    <lineage>
        <taxon>Bacteria</taxon>
        <taxon>Pseudomonadati</taxon>
        <taxon>Bacteroidota</taxon>
        <taxon>Bacteroidia</taxon>
        <taxon>Bacteroidales</taxon>
        <taxon>Candidatus Cryptobacteroides</taxon>
    </lineage>
</organism>
<dbReference type="InterPro" id="IPR036942">
    <property type="entry name" value="Beta-barrel_TonB_sf"/>
</dbReference>
<evidence type="ECO:0000256" key="6">
    <source>
        <dbReference type="ARBA" id="ARBA00023136"/>
    </source>
</evidence>
<feature type="domain" description="TonB-dependent receptor plug" evidence="11">
    <location>
        <begin position="116"/>
        <end position="229"/>
    </location>
</feature>
<keyword evidence="7 8" id="KW-0998">Cell outer membrane</keyword>
<dbReference type="Pfam" id="PF00593">
    <property type="entry name" value="TonB_dep_Rec_b-barrel"/>
    <property type="match status" value="1"/>
</dbReference>
<dbReference type="Pfam" id="PF07715">
    <property type="entry name" value="Plug"/>
    <property type="match status" value="1"/>
</dbReference>
<dbReference type="NCBIfam" id="TIGR04056">
    <property type="entry name" value="OMP_RagA_SusC"/>
    <property type="match status" value="1"/>
</dbReference>
<keyword evidence="4 8" id="KW-0812">Transmembrane</keyword>
<dbReference type="InterPro" id="IPR023997">
    <property type="entry name" value="TonB-dep_OMP_SusC/RagA_CS"/>
</dbReference>
<reference evidence="12" key="1">
    <citation type="submission" date="2020-10" db="EMBL/GenBank/DDBJ databases">
        <authorList>
            <person name="Gilroy R."/>
        </authorList>
    </citation>
    <scope>NUCLEOTIDE SEQUENCE</scope>
    <source>
        <strain evidence="12">2478</strain>
    </source>
</reference>
<dbReference type="InterPro" id="IPR008969">
    <property type="entry name" value="CarboxyPept-like_regulatory"/>
</dbReference>
<evidence type="ECO:0000256" key="7">
    <source>
        <dbReference type="ARBA" id="ARBA00023237"/>
    </source>
</evidence>
<evidence type="ECO:0000259" key="10">
    <source>
        <dbReference type="Pfam" id="PF00593"/>
    </source>
</evidence>
<dbReference type="InterPro" id="IPR037066">
    <property type="entry name" value="Plug_dom_sf"/>
</dbReference>
<comment type="subcellular location">
    <subcellularLocation>
        <location evidence="1 8">Cell outer membrane</location>
        <topology evidence="1 8">Multi-pass membrane protein</topology>
    </subcellularLocation>
</comment>
<dbReference type="GO" id="GO:0009279">
    <property type="term" value="C:cell outer membrane"/>
    <property type="evidence" value="ECO:0007669"/>
    <property type="project" value="UniProtKB-SubCell"/>
</dbReference>
<protein>
    <submittedName>
        <fullName evidence="12">TonB-dependent receptor</fullName>
    </submittedName>
</protein>
<evidence type="ECO:0000256" key="5">
    <source>
        <dbReference type="ARBA" id="ARBA00023077"/>
    </source>
</evidence>
<reference evidence="12" key="2">
    <citation type="journal article" date="2021" name="PeerJ">
        <title>Extensive microbial diversity within the chicken gut microbiome revealed by metagenomics and culture.</title>
        <authorList>
            <person name="Gilroy R."/>
            <person name="Ravi A."/>
            <person name="Getino M."/>
            <person name="Pursley I."/>
            <person name="Horton D.L."/>
            <person name="Alikhan N.F."/>
            <person name="Baker D."/>
            <person name="Gharbi K."/>
            <person name="Hall N."/>
            <person name="Watson M."/>
            <person name="Adriaenssens E.M."/>
            <person name="Foster-Nyarko E."/>
            <person name="Jarju S."/>
            <person name="Secka A."/>
            <person name="Antonio M."/>
            <person name="Oren A."/>
            <person name="Chaudhuri R.R."/>
            <person name="La Ragione R."/>
            <person name="Hildebrand F."/>
            <person name="Pallen M.J."/>
        </authorList>
    </citation>
    <scope>NUCLEOTIDE SEQUENCE</scope>
    <source>
        <strain evidence="12">2478</strain>
    </source>
</reference>
<dbReference type="SUPFAM" id="SSF56935">
    <property type="entry name" value="Porins"/>
    <property type="match status" value="1"/>
</dbReference>
<evidence type="ECO:0000256" key="9">
    <source>
        <dbReference type="RuleBase" id="RU003357"/>
    </source>
</evidence>
<dbReference type="AlphaFoldDB" id="A0A9D9IUQ0"/>
<keyword evidence="2 8" id="KW-0813">Transport</keyword>
<evidence type="ECO:0000256" key="2">
    <source>
        <dbReference type="ARBA" id="ARBA00022448"/>
    </source>
</evidence>
<keyword evidence="5 9" id="KW-0798">TonB box</keyword>
<keyword evidence="6 8" id="KW-0472">Membrane</keyword>
<evidence type="ECO:0000259" key="11">
    <source>
        <dbReference type="Pfam" id="PF07715"/>
    </source>
</evidence>
<feature type="domain" description="TonB-dependent receptor-like beta-barrel" evidence="10">
    <location>
        <begin position="410"/>
        <end position="1043"/>
    </location>
</feature>
<evidence type="ECO:0000313" key="12">
    <source>
        <dbReference type="EMBL" id="MBO8478465.1"/>
    </source>
</evidence>
<dbReference type="Pfam" id="PF13715">
    <property type="entry name" value="CarbopepD_reg_2"/>
    <property type="match status" value="1"/>
</dbReference>
<accession>A0A9D9IUQ0</accession>
<dbReference type="InterPro" id="IPR039426">
    <property type="entry name" value="TonB-dep_rcpt-like"/>
</dbReference>